<dbReference type="EMBL" id="RDOJ01000027">
    <property type="protein sequence ID" value="RLZ06478.1"/>
    <property type="molecule type" value="Genomic_DNA"/>
</dbReference>
<feature type="chain" id="PRO_5018104901" evidence="1">
    <location>
        <begin position="23"/>
        <end position="283"/>
    </location>
</feature>
<organism evidence="2 3">
    <name type="scientific">Faecalibacter macacae</name>
    <dbReference type="NCBI Taxonomy" id="1859289"/>
    <lineage>
        <taxon>Bacteria</taxon>
        <taxon>Pseudomonadati</taxon>
        <taxon>Bacteroidota</taxon>
        <taxon>Flavobacteriia</taxon>
        <taxon>Flavobacteriales</taxon>
        <taxon>Weeksellaceae</taxon>
        <taxon>Faecalibacter</taxon>
    </lineage>
</organism>
<dbReference type="AlphaFoldDB" id="A0A3L9M0P1"/>
<feature type="signal peptide" evidence="1">
    <location>
        <begin position="1"/>
        <end position="22"/>
    </location>
</feature>
<sequence>MVKLYQKVLTIAALILLQGLQAQVGISHDMNFVPDPDLSLHVDGKLNVRGKFKSTTEPDQNIGNGQKDQLLQMKIVDNKLTPQWVNPPISLLEQGMYYIENTYTTTNTSGAIFNSKDTNSYVNANIENETFSNGWKKIAEFSDKNSLKNFNILKSNNNINIRIETGVELRNTTSNNIANSSNVQYACGLFSKTNGESDSTAKLRAYRIGQVNWIRNQTIQHSNFNLLYTLENFPIGEYNFFVACKKMNQSVNSLELRIGQPNHSGISQFTDRPIVNLDILYKL</sequence>
<gene>
    <name evidence="2" type="ORF">EAH69_13420</name>
</gene>
<dbReference type="RefSeq" id="WP_121935729.1">
    <property type="nucleotide sequence ID" value="NZ_RDOJ01000027.1"/>
</dbReference>
<proteinExistence type="predicted"/>
<evidence type="ECO:0000313" key="3">
    <source>
        <dbReference type="Proteomes" id="UP000275348"/>
    </source>
</evidence>
<protein>
    <submittedName>
        <fullName evidence="2">Uncharacterized protein</fullName>
    </submittedName>
</protein>
<accession>A0A3L9M0P1</accession>
<comment type="caution">
    <text evidence="2">The sequence shown here is derived from an EMBL/GenBank/DDBJ whole genome shotgun (WGS) entry which is preliminary data.</text>
</comment>
<keyword evidence="3" id="KW-1185">Reference proteome</keyword>
<name>A0A3L9M0P1_9FLAO</name>
<dbReference type="Proteomes" id="UP000275348">
    <property type="component" value="Unassembled WGS sequence"/>
</dbReference>
<evidence type="ECO:0000256" key="1">
    <source>
        <dbReference type="SAM" id="SignalP"/>
    </source>
</evidence>
<evidence type="ECO:0000313" key="2">
    <source>
        <dbReference type="EMBL" id="RLZ06478.1"/>
    </source>
</evidence>
<reference evidence="2 3" key="1">
    <citation type="submission" date="2018-10" db="EMBL/GenBank/DDBJ databases">
        <authorList>
            <person name="Chen X."/>
        </authorList>
    </citation>
    <scope>NUCLEOTIDE SEQUENCE [LARGE SCALE GENOMIC DNA]</scope>
    <source>
        <strain evidence="2 3">YIM 102668</strain>
    </source>
</reference>
<keyword evidence="1" id="KW-0732">Signal</keyword>